<keyword evidence="3" id="KW-1185">Reference proteome</keyword>
<feature type="domain" description="DAGKc" evidence="1">
    <location>
        <begin position="122"/>
        <end position="267"/>
    </location>
</feature>
<dbReference type="PROSITE" id="PS50146">
    <property type="entry name" value="DAGK"/>
    <property type="match status" value="1"/>
</dbReference>
<dbReference type="GO" id="GO:0046512">
    <property type="term" value="P:sphingosine biosynthetic process"/>
    <property type="evidence" value="ECO:0007669"/>
    <property type="project" value="TreeGrafter"/>
</dbReference>
<comment type="caution">
    <text evidence="2">The sequence shown here is derived from an EMBL/GenBank/DDBJ whole genome shotgun (WGS) entry which is preliminary data.</text>
</comment>
<dbReference type="InterPro" id="IPR001206">
    <property type="entry name" value="Diacylglycerol_kinase_cat_dom"/>
</dbReference>
<dbReference type="Gene3D" id="2.60.200.40">
    <property type="match status" value="1"/>
</dbReference>
<dbReference type="InterPro" id="IPR050187">
    <property type="entry name" value="Lipid_Phosphate_FormReg"/>
</dbReference>
<dbReference type="GO" id="GO:0016020">
    <property type="term" value="C:membrane"/>
    <property type="evidence" value="ECO:0007669"/>
    <property type="project" value="TreeGrafter"/>
</dbReference>
<feature type="non-terminal residue" evidence="2">
    <location>
        <position position="444"/>
    </location>
</feature>
<dbReference type="InterPro" id="IPR017438">
    <property type="entry name" value="ATP-NAD_kinase_N"/>
</dbReference>
<dbReference type="AlphaFoldDB" id="A0AAW2ZNZ5"/>
<accession>A0AAW2ZNZ5</accession>
<sequence length="444" mass="50519">MQTSKHQAAPVDTCEINIPTKIIQSMLVYNKISVNCSLDKDAFTFTDNKKTGSIRYDAMFAVHKNQNQPNAFIIYALDHKIDLRLIQEFVCPTSEQCDTWIIDLKCKIFGVPRETNDAPFLFKQRRVLLIINPNSGRKLANSYFTKHVRPILDHAHLTYSVIRTEHPHYAHDYCKNMPLDEFDEIVTMGGDGVLYEAINGIMSRPDWKHASEKLRFGVIPAGTGNGLATVTGAMPNVSHASTPQRSAFIIARGFYSPLDLMSVYQKDKRAYSFLSITWAVIADVDLGTENLRWMGGARNLVGAVRSIMKQKYYRGKIQYIEADEYNRPSQQHISPYYDNQTPTSINGQEAPTCQLLTQHLSEEFQSHCPTQFAIQKSFETNQQTLIPAQVKTIEDDFFLFIVSNITHLSYDFIASPAAHMHDGAVDLVMMRRKMKRGDMLKLFT</sequence>
<reference evidence="2 3" key="1">
    <citation type="submission" date="2024-03" db="EMBL/GenBank/DDBJ databases">
        <title>The Acrasis kona genome and developmental transcriptomes reveal deep origins of eukaryotic multicellular pathways.</title>
        <authorList>
            <person name="Sheikh S."/>
            <person name="Fu C.-J."/>
            <person name="Brown M.W."/>
            <person name="Baldauf S.L."/>
        </authorList>
    </citation>
    <scope>NUCLEOTIDE SEQUENCE [LARGE SCALE GENOMIC DNA]</scope>
    <source>
        <strain evidence="2 3">ATCC MYA-3509</strain>
    </source>
</reference>
<protein>
    <recommendedName>
        <fullName evidence="1">DAGKc domain-containing protein</fullName>
    </recommendedName>
</protein>
<evidence type="ECO:0000259" key="1">
    <source>
        <dbReference type="PROSITE" id="PS50146"/>
    </source>
</evidence>
<dbReference type="SUPFAM" id="SSF111331">
    <property type="entry name" value="NAD kinase/diacylglycerol kinase-like"/>
    <property type="match status" value="1"/>
</dbReference>
<organism evidence="2 3">
    <name type="scientific">Acrasis kona</name>
    <dbReference type="NCBI Taxonomy" id="1008807"/>
    <lineage>
        <taxon>Eukaryota</taxon>
        <taxon>Discoba</taxon>
        <taxon>Heterolobosea</taxon>
        <taxon>Tetramitia</taxon>
        <taxon>Eutetramitia</taxon>
        <taxon>Acrasidae</taxon>
        <taxon>Acrasis</taxon>
    </lineage>
</organism>
<name>A0AAW2ZNZ5_9EUKA</name>
<dbReference type="GO" id="GO:0016773">
    <property type="term" value="F:phosphotransferase activity, alcohol group as acceptor"/>
    <property type="evidence" value="ECO:0007669"/>
    <property type="project" value="UniProtKB-ARBA"/>
</dbReference>
<dbReference type="PANTHER" id="PTHR12358:SF31">
    <property type="entry name" value="ACYLGLYCEROL KINASE, MITOCHONDRIAL"/>
    <property type="match status" value="1"/>
</dbReference>
<dbReference type="PANTHER" id="PTHR12358">
    <property type="entry name" value="SPHINGOSINE KINASE"/>
    <property type="match status" value="1"/>
</dbReference>
<dbReference type="Pfam" id="PF00781">
    <property type="entry name" value="DAGK_cat"/>
    <property type="match status" value="1"/>
</dbReference>
<dbReference type="InterPro" id="IPR016064">
    <property type="entry name" value="NAD/diacylglycerol_kinase_sf"/>
</dbReference>
<proteinExistence type="predicted"/>
<evidence type="ECO:0000313" key="2">
    <source>
        <dbReference type="EMBL" id="KAL0490387.1"/>
    </source>
</evidence>
<dbReference type="GO" id="GO:0001727">
    <property type="term" value="F:lipid kinase activity"/>
    <property type="evidence" value="ECO:0007669"/>
    <property type="project" value="UniProtKB-ARBA"/>
</dbReference>
<dbReference type="EMBL" id="JAOPGA020001684">
    <property type="protein sequence ID" value="KAL0490387.1"/>
    <property type="molecule type" value="Genomic_DNA"/>
</dbReference>
<dbReference type="SMART" id="SM00046">
    <property type="entry name" value="DAGKc"/>
    <property type="match status" value="1"/>
</dbReference>
<dbReference type="Proteomes" id="UP001431209">
    <property type="component" value="Unassembled WGS sequence"/>
</dbReference>
<dbReference type="GO" id="GO:0005737">
    <property type="term" value="C:cytoplasm"/>
    <property type="evidence" value="ECO:0007669"/>
    <property type="project" value="TreeGrafter"/>
</dbReference>
<evidence type="ECO:0000313" key="3">
    <source>
        <dbReference type="Proteomes" id="UP001431209"/>
    </source>
</evidence>
<gene>
    <name evidence="2" type="ORF">AKO1_003211</name>
</gene>
<dbReference type="Gene3D" id="3.40.50.10330">
    <property type="entry name" value="Probable inorganic polyphosphate/atp-NAD kinase, domain 1"/>
    <property type="match status" value="1"/>
</dbReference>